<dbReference type="EC" id="6.2.1.15" evidence="20"/>
<gene>
    <name evidence="25" type="primary">ACSL6</name>
</gene>
<dbReference type="InterPro" id="IPR042099">
    <property type="entry name" value="ANL_N_sf"/>
</dbReference>
<keyword evidence="8" id="KW-0276">Fatty acid metabolism</keyword>
<evidence type="ECO:0000256" key="12">
    <source>
        <dbReference type="ARBA" id="ARBA00023128"/>
    </source>
</evidence>
<evidence type="ECO:0000256" key="13">
    <source>
        <dbReference type="ARBA" id="ARBA00023136"/>
    </source>
</evidence>
<evidence type="ECO:0000256" key="20">
    <source>
        <dbReference type="ARBA" id="ARBA00026113"/>
    </source>
</evidence>
<dbReference type="GeneTree" id="ENSGT00940000162308"/>
<comment type="catalytic activity">
    <reaction evidence="23">
        <text>hexadecanoate + ATP + CoA = hexadecanoyl-CoA + AMP + diphosphate</text>
        <dbReference type="Rhea" id="RHEA:30751"/>
        <dbReference type="ChEBI" id="CHEBI:7896"/>
        <dbReference type="ChEBI" id="CHEBI:30616"/>
        <dbReference type="ChEBI" id="CHEBI:33019"/>
        <dbReference type="ChEBI" id="CHEBI:57287"/>
        <dbReference type="ChEBI" id="CHEBI:57379"/>
        <dbReference type="ChEBI" id="CHEBI:456215"/>
    </reaction>
    <physiologicalReaction direction="left-to-right" evidence="23">
        <dbReference type="Rhea" id="RHEA:30752"/>
    </physiologicalReaction>
</comment>
<comment type="catalytic activity">
    <reaction evidence="16">
        <text>12-hydroxy-(5Z,8Z,10E,14Z)-eicosatetraenoate + ATP + CoA = 12-hydroxy-(5Z,8Z,10E,14Z)-eicosatetraenoyl-CoA + AMP + diphosphate</text>
        <dbReference type="Rhea" id="RHEA:52112"/>
        <dbReference type="ChEBI" id="CHEBI:30616"/>
        <dbReference type="ChEBI" id="CHEBI:33019"/>
        <dbReference type="ChEBI" id="CHEBI:57287"/>
        <dbReference type="ChEBI" id="CHEBI:90718"/>
        <dbReference type="ChEBI" id="CHEBI:136408"/>
        <dbReference type="ChEBI" id="CHEBI:456215"/>
    </reaction>
    <physiologicalReaction direction="left-to-right" evidence="16">
        <dbReference type="Rhea" id="RHEA:52113"/>
    </physiologicalReaction>
</comment>
<comment type="catalytic activity">
    <reaction evidence="17">
        <text>15-hydroxy-(5Z,8Z,11Z,13E)-eicosatetraenoate + ATP + CoA = 15-hydroxy-(5Z,8Z,11Z,13E)-eicosatetraenoyl-CoA + AMP + diphosphate</text>
        <dbReference type="Rhea" id="RHEA:52116"/>
        <dbReference type="ChEBI" id="CHEBI:30616"/>
        <dbReference type="ChEBI" id="CHEBI:33019"/>
        <dbReference type="ChEBI" id="CHEBI:57287"/>
        <dbReference type="ChEBI" id="CHEBI:78832"/>
        <dbReference type="ChEBI" id="CHEBI:136409"/>
        <dbReference type="ChEBI" id="CHEBI:456215"/>
    </reaction>
    <physiologicalReaction direction="left-to-right" evidence="17">
        <dbReference type="Rhea" id="RHEA:52117"/>
    </physiologicalReaction>
</comment>
<evidence type="ECO:0000256" key="15">
    <source>
        <dbReference type="ARBA" id="ARBA00024484"/>
    </source>
</evidence>
<keyword evidence="26" id="KW-1185">Reference proteome</keyword>
<evidence type="ECO:0000256" key="5">
    <source>
        <dbReference type="ARBA" id="ARBA00022741"/>
    </source>
</evidence>
<comment type="similarity">
    <text evidence="3">Belongs to the ATP-dependent AMP-binding enzyme family.</text>
</comment>
<evidence type="ECO:0000256" key="22">
    <source>
        <dbReference type="ARBA" id="ARBA00032120"/>
    </source>
</evidence>
<evidence type="ECO:0000256" key="14">
    <source>
        <dbReference type="ARBA" id="ARBA00024469"/>
    </source>
</evidence>
<evidence type="ECO:0000256" key="3">
    <source>
        <dbReference type="ARBA" id="ARBA00006432"/>
    </source>
</evidence>
<keyword evidence="6" id="KW-1000">Mitochondrion outer membrane</keyword>
<evidence type="ECO:0000259" key="24">
    <source>
        <dbReference type="Pfam" id="PF00501"/>
    </source>
</evidence>
<dbReference type="SUPFAM" id="SSF56801">
    <property type="entry name" value="Acetyl-CoA synthetase-like"/>
    <property type="match status" value="1"/>
</dbReference>
<keyword evidence="10" id="KW-0460">Magnesium</keyword>
<dbReference type="GO" id="GO:0005789">
    <property type="term" value="C:endoplasmic reticulum membrane"/>
    <property type="evidence" value="ECO:0007669"/>
    <property type="project" value="UniProtKB-SubCell"/>
</dbReference>
<keyword evidence="13" id="KW-0472">Membrane</keyword>
<evidence type="ECO:0000313" key="26">
    <source>
        <dbReference type="Proteomes" id="UP000694414"/>
    </source>
</evidence>
<reference evidence="25" key="2">
    <citation type="submission" date="2025-09" db="UniProtKB">
        <authorList>
            <consortium name="Ensembl"/>
        </authorList>
    </citation>
    <scope>IDENTIFICATION</scope>
</reference>
<keyword evidence="11" id="KW-0443">Lipid metabolism</keyword>
<name>A0A8C9AIE3_PROSS</name>
<dbReference type="PANTHER" id="PTHR43272">
    <property type="entry name" value="LONG-CHAIN-FATTY-ACID--COA LIGASE"/>
    <property type="match status" value="1"/>
</dbReference>
<comment type="catalytic activity">
    <reaction evidence="15">
        <text>a long-chain fatty acid + ATP + CoA = a long-chain fatty acyl-CoA + AMP + diphosphate</text>
        <dbReference type="Rhea" id="RHEA:15421"/>
        <dbReference type="ChEBI" id="CHEBI:30616"/>
        <dbReference type="ChEBI" id="CHEBI:33019"/>
        <dbReference type="ChEBI" id="CHEBI:57287"/>
        <dbReference type="ChEBI" id="CHEBI:57560"/>
        <dbReference type="ChEBI" id="CHEBI:83139"/>
        <dbReference type="ChEBI" id="CHEBI:456215"/>
        <dbReference type="EC" id="6.2.1.3"/>
    </reaction>
    <physiologicalReaction direction="left-to-right" evidence="15">
        <dbReference type="Rhea" id="RHEA:15422"/>
    </physiologicalReaction>
</comment>
<keyword evidence="5" id="KW-0547">Nucleotide-binding</keyword>
<dbReference type="InterPro" id="IPR045311">
    <property type="entry name" value="LC-FACS_euk"/>
</dbReference>
<evidence type="ECO:0000256" key="6">
    <source>
        <dbReference type="ARBA" id="ARBA00022787"/>
    </source>
</evidence>
<keyword evidence="12" id="KW-0496">Mitochondrion</keyword>
<evidence type="ECO:0000256" key="11">
    <source>
        <dbReference type="ARBA" id="ARBA00023098"/>
    </source>
</evidence>
<evidence type="ECO:0000256" key="23">
    <source>
        <dbReference type="ARBA" id="ARBA00049139"/>
    </source>
</evidence>
<evidence type="ECO:0000256" key="19">
    <source>
        <dbReference type="ARBA" id="ARBA00024565"/>
    </source>
</evidence>
<dbReference type="FunFam" id="3.40.50.12780:FF:000006">
    <property type="entry name" value="long-chain-fatty-acid--CoA ligase 6 isoform X2"/>
    <property type="match status" value="1"/>
</dbReference>
<evidence type="ECO:0000313" key="25">
    <source>
        <dbReference type="Ensembl" id="ENSPSMP00000033059.1"/>
    </source>
</evidence>
<sequence>MAALVLSLLEKMQTHEILRLLRLPELGDLGQFFRSLPATTLVSVGALAAVLAYWLTHRPKALQPPCDLLVQSEELEDGDGARRSVITRGPQLLTHYYDDARTMYQVFRRGLSISGNGPCLGFRKPKQPYQWLSYQEVADRAEFLGSGLLQHNCKACTDQFVGVFAQNRPEWIIAELACYTYSMVVVPLYDTLGPGAIRYIINTADISTVIVDKPQKAALLLEHVERRETPGLRLIILMEPFEEALRERGEKSGVAVKSMQAVEDCGQENPALGLPADLPSCFLSTGNPKGAMLTHGNVVADFSGFLKVTEKVIFPRQDDVLISFLPLAHMFERVIQSVVYCHGGRVGFFQGDIRLLSDDMQALRPTIFPVVPRLLNRMYDKIFSQAGTALRRWLLEFAARRKQAEVRSGIIRNDSIWDELFFNKIQASLGGCVRMIVTGAAPASPTVLGFLRAALGCQVYEGYGQTECTAGCTFTTPGDWTSGHVGAPLPCNHIKLVDVEELSYWACRGEGEICVRGPNVFKGYLKDEDRTKEALDSDGWLHTGDIGKWLPTGTLKIIDRKKHIFKLAQGEYVAPEKIENIYSRSQPVAQVYVHGDSLKAFLVGIVVPDPEVLPSWAQKRGIEGTYAELCTNQDVKRAILDDMVRLGRESGLHSFEQVKAIHIHCDMFSVQNGLLTPTLKAKRPELREYFKKQIEELYSTSM</sequence>
<evidence type="ECO:0000256" key="2">
    <source>
        <dbReference type="ARBA" id="ARBA00004586"/>
    </source>
</evidence>
<evidence type="ECO:0000256" key="18">
    <source>
        <dbReference type="ARBA" id="ARBA00024548"/>
    </source>
</evidence>
<evidence type="ECO:0000256" key="1">
    <source>
        <dbReference type="ARBA" id="ARBA00004294"/>
    </source>
</evidence>
<dbReference type="CDD" id="cd05927">
    <property type="entry name" value="LC-FACS_euk"/>
    <property type="match status" value="1"/>
</dbReference>
<dbReference type="EC" id="6.2.1.3" evidence="21"/>
<comment type="catalytic activity">
    <reaction evidence="18">
        <text>(5Z,8Z,11Z,14Z)-eicosatetraenoate + ATP + CoA = (5Z,8Z,11Z,14Z)-eicosatetraenoyl-CoA + AMP + diphosphate</text>
        <dbReference type="Rhea" id="RHEA:19713"/>
        <dbReference type="ChEBI" id="CHEBI:30616"/>
        <dbReference type="ChEBI" id="CHEBI:32395"/>
        <dbReference type="ChEBI" id="CHEBI:33019"/>
        <dbReference type="ChEBI" id="CHEBI:57287"/>
        <dbReference type="ChEBI" id="CHEBI:57368"/>
        <dbReference type="ChEBI" id="CHEBI:456215"/>
        <dbReference type="EC" id="6.2.1.15"/>
    </reaction>
    <physiologicalReaction direction="left-to-right" evidence="18">
        <dbReference type="Rhea" id="RHEA:19714"/>
    </physiologicalReaction>
</comment>
<accession>A0A8C9AIE3</accession>
<dbReference type="InterPro" id="IPR000873">
    <property type="entry name" value="AMP-dep_synth/lig_dom"/>
</dbReference>
<dbReference type="Gene3D" id="3.40.50.12780">
    <property type="entry name" value="N-terminal domain of ligase-like"/>
    <property type="match status" value="1"/>
</dbReference>
<dbReference type="Proteomes" id="UP000694414">
    <property type="component" value="Unplaced"/>
</dbReference>
<comment type="catalytic activity">
    <reaction evidence="14">
        <text>5-hydroxy-(6E,8Z,11Z,14Z)-eicosatetraenoate + ATP + CoA = 5-hydroxy-(6E,8Z,11Z,14Z)-eicosatetraenoyl-CoA + AMP + diphosphate</text>
        <dbReference type="Rhea" id="RHEA:52108"/>
        <dbReference type="ChEBI" id="CHEBI:30616"/>
        <dbReference type="ChEBI" id="CHEBI:33019"/>
        <dbReference type="ChEBI" id="CHEBI:57287"/>
        <dbReference type="ChEBI" id="CHEBI:65341"/>
        <dbReference type="ChEBI" id="CHEBI:136407"/>
        <dbReference type="ChEBI" id="CHEBI:456215"/>
    </reaction>
    <physiologicalReaction direction="left-to-right" evidence="14">
        <dbReference type="Rhea" id="RHEA:52109"/>
    </physiologicalReaction>
</comment>
<evidence type="ECO:0000256" key="21">
    <source>
        <dbReference type="ARBA" id="ARBA00026121"/>
    </source>
</evidence>
<reference evidence="25" key="1">
    <citation type="submission" date="2025-08" db="UniProtKB">
        <authorList>
            <consortium name="Ensembl"/>
        </authorList>
    </citation>
    <scope>IDENTIFICATION</scope>
</reference>
<dbReference type="GO" id="GO:0005741">
    <property type="term" value="C:mitochondrial outer membrane"/>
    <property type="evidence" value="ECO:0007669"/>
    <property type="project" value="UniProtKB-SubCell"/>
</dbReference>
<keyword evidence="7" id="KW-0256">Endoplasmic reticulum</keyword>
<dbReference type="Ensembl" id="ENSPSMT00000038104.1">
    <property type="protein sequence ID" value="ENSPSMP00000033059.1"/>
    <property type="gene ID" value="ENSPSMG00000022799.1"/>
</dbReference>
<feature type="domain" description="AMP-dependent synthetase/ligase" evidence="24">
    <location>
        <begin position="128"/>
        <end position="525"/>
    </location>
</feature>
<dbReference type="GO" id="GO:0047676">
    <property type="term" value="F:arachidonate-CoA ligase activity"/>
    <property type="evidence" value="ECO:0007669"/>
    <property type="project" value="UniProtKB-EC"/>
</dbReference>
<evidence type="ECO:0000256" key="17">
    <source>
        <dbReference type="ARBA" id="ARBA00024532"/>
    </source>
</evidence>
<dbReference type="AlphaFoldDB" id="A0A8C9AIE3"/>
<evidence type="ECO:0000256" key="10">
    <source>
        <dbReference type="ARBA" id="ARBA00022842"/>
    </source>
</evidence>
<organism evidence="25 26">
    <name type="scientific">Prolemur simus</name>
    <name type="common">Greater bamboo lemur</name>
    <name type="synonym">Hapalemur simus</name>
    <dbReference type="NCBI Taxonomy" id="1328070"/>
    <lineage>
        <taxon>Eukaryota</taxon>
        <taxon>Metazoa</taxon>
        <taxon>Chordata</taxon>
        <taxon>Craniata</taxon>
        <taxon>Vertebrata</taxon>
        <taxon>Euteleostomi</taxon>
        <taxon>Mammalia</taxon>
        <taxon>Eutheria</taxon>
        <taxon>Euarchontoglires</taxon>
        <taxon>Primates</taxon>
        <taxon>Strepsirrhini</taxon>
        <taxon>Lemuriformes</taxon>
        <taxon>Lemuridae</taxon>
        <taxon>Prolemur</taxon>
    </lineage>
</organism>
<dbReference type="GO" id="GO:0005524">
    <property type="term" value="F:ATP binding"/>
    <property type="evidence" value="ECO:0007669"/>
    <property type="project" value="UniProtKB-KW"/>
</dbReference>
<evidence type="ECO:0000256" key="8">
    <source>
        <dbReference type="ARBA" id="ARBA00022832"/>
    </source>
</evidence>
<comment type="catalytic activity">
    <reaction evidence="19">
        <text>(E)-hexadec-2-enoate + ATP + CoA = (2E)-hexadecenoyl-CoA + AMP + diphosphate</text>
        <dbReference type="Rhea" id="RHEA:36139"/>
        <dbReference type="ChEBI" id="CHEBI:30616"/>
        <dbReference type="ChEBI" id="CHEBI:33019"/>
        <dbReference type="ChEBI" id="CHEBI:57287"/>
        <dbReference type="ChEBI" id="CHEBI:61526"/>
        <dbReference type="ChEBI" id="CHEBI:72745"/>
        <dbReference type="ChEBI" id="CHEBI:456215"/>
    </reaction>
    <physiologicalReaction direction="left-to-right" evidence="19">
        <dbReference type="Rhea" id="RHEA:36140"/>
    </physiologicalReaction>
</comment>
<proteinExistence type="inferred from homology"/>
<protein>
    <recommendedName>
        <fullName evidence="22">Arachidonate--CoA ligase</fullName>
        <ecNumber evidence="20">6.2.1.15</ecNumber>
        <ecNumber evidence="21">6.2.1.3</ecNumber>
    </recommendedName>
</protein>
<evidence type="ECO:0000256" key="9">
    <source>
        <dbReference type="ARBA" id="ARBA00022840"/>
    </source>
</evidence>
<dbReference type="Pfam" id="PF00501">
    <property type="entry name" value="AMP-binding"/>
    <property type="match status" value="1"/>
</dbReference>
<evidence type="ECO:0000256" key="7">
    <source>
        <dbReference type="ARBA" id="ARBA00022824"/>
    </source>
</evidence>
<comment type="subcellular location">
    <subcellularLocation>
        <location evidence="2">Endoplasmic reticulum membrane</location>
    </subcellularLocation>
    <subcellularLocation>
        <location evidence="1">Mitochondrion outer membrane</location>
    </subcellularLocation>
</comment>
<keyword evidence="9" id="KW-0067">ATP-binding</keyword>
<keyword evidence="4" id="KW-0436">Ligase</keyword>
<evidence type="ECO:0000256" key="16">
    <source>
        <dbReference type="ARBA" id="ARBA00024495"/>
    </source>
</evidence>
<evidence type="ECO:0000256" key="4">
    <source>
        <dbReference type="ARBA" id="ARBA00022598"/>
    </source>
</evidence>
<dbReference type="PANTHER" id="PTHR43272:SF54">
    <property type="entry name" value="LONG-CHAIN-FATTY-ACID--COA LIGASE 6"/>
    <property type="match status" value="1"/>
</dbReference>